<organism evidence="2 3">
    <name type="scientific">Ascobolus immersus RN42</name>
    <dbReference type="NCBI Taxonomy" id="1160509"/>
    <lineage>
        <taxon>Eukaryota</taxon>
        <taxon>Fungi</taxon>
        <taxon>Dikarya</taxon>
        <taxon>Ascomycota</taxon>
        <taxon>Pezizomycotina</taxon>
        <taxon>Pezizomycetes</taxon>
        <taxon>Pezizales</taxon>
        <taxon>Ascobolaceae</taxon>
        <taxon>Ascobolus</taxon>
    </lineage>
</organism>
<reference evidence="2 3" key="1">
    <citation type="journal article" date="2018" name="Nat. Ecol. Evol.">
        <title>Pezizomycetes genomes reveal the molecular basis of ectomycorrhizal truffle lifestyle.</title>
        <authorList>
            <person name="Murat C."/>
            <person name="Payen T."/>
            <person name="Noel B."/>
            <person name="Kuo A."/>
            <person name="Morin E."/>
            <person name="Chen J."/>
            <person name="Kohler A."/>
            <person name="Krizsan K."/>
            <person name="Balestrini R."/>
            <person name="Da Silva C."/>
            <person name="Montanini B."/>
            <person name="Hainaut M."/>
            <person name="Levati E."/>
            <person name="Barry K.W."/>
            <person name="Belfiori B."/>
            <person name="Cichocki N."/>
            <person name="Clum A."/>
            <person name="Dockter R.B."/>
            <person name="Fauchery L."/>
            <person name="Guy J."/>
            <person name="Iotti M."/>
            <person name="Le Tacon F."/>
            <person name="Lindquist E.A."/>
            <person name="Lipzen A."/>
            <person name="Malagnac F."/>
            <person name="Mello A."/>
            <person name="Molinier V."/>
            <person name="Miyauchi S."/>
            <person name="Poulain J."/>
            <person name="Riccioni C."/>
            <person name="Rubini A."/>
            <person name="Sitrit Y."/>
            <person name="Splivallo R."/>
            <person name="Traeger S."/>
            <person name="Wang M."/>
            <person name="Zifcakova L."/>
            <person name="Wipf D."/>
            <person name="Zambonelli A."/>
            <person name="Paolocci F."/>
            <person name="Nowrousian M."/>
            <person name="Ottonello S."/>
            <person name="Baldrian P."/>
            <person name="Spatafora J.W."/>
            <person name="Henrissat B."/>
            <person name="Nagy L.G."/>
            <person name="Aury J.M."/>
            <person name="Wincker P."/>
            <person name="Grigoriev I.V."/>
            <person name="Bonfante P."/>
            <person name="Martin F.M."/>
        </authorList>
    </citation>
    <scope>NUCLEOTIDE SEQUENCE [LARGE SCALE GENOMIC DNA]</scope>
    <source>
        <strain evidence="2 3">RN42</strain>
    </source>
</reference>
<evidence type="ECO:0000313" key="2">
    <source>
        <dbReference type="EMBL" id="RPA81091.1"/>
    </source>
</evidence>
<gene>
    <name evidence="2" type="ORF">BJ508DRAFT_306818</name>
</gene>
<accession>A0A3N4IA76</accession>
<dbReference type="Proteomes" id="UP000275078">
    <property type="component" value="Unassembled WGS sequence"/>
</dbReference>
<evidence type="ECO:0000313" key="3">
    <source>
        <dbReference type="Proteomes" id="UP000275078"/>
    </source>
</evidence>
<feature type="compositionally biased region" description="Polar residues" evidence="1">
    <location>
        <begin position="20"/>
        <end position="31"/>
    </location>
</feature>
<feature type="region of interest" description="Disordered" evidence="1">
    <location>
        <begin position="1"/>
        <end position="35"/>
    </location>
</feature>
<dbReference type="EMBL" id="ML119682">
    <property type="protein sequence ID" value="RPA81091.1"/>
    <property type="molecule type" value="Genomic_DNA"/>
</dbReference>
<keyword evidence="3" id="KW-1185">Reference proteome</keyword>
<protein>
    <submittedName>
        <fullName evidence="2">Uncharacterized protein</fullName>
    </submittedName>
</protein>
<dbReference type="AlphaFoldDB" id="A0A3N4IA76"/>
<proteinExistence type="predicted"/>
<sequence>MSNQQEQLAPMFKDTKENGTNDINSPQTLNIDTKPPIDSAEATATYHFLTKLHFLTSFTPKPNPAPKHRQWSNRTRITDPDLFLANTFALFFASSPSDAAAAYLDYSNPHTLNIIVAKNDVKPTDHAFGAQLMELLNPSSFPRHHTPSEFTRLLLTHLLPHCLPEIEARHQRLLKDEALNFPEVITFFFNNAYFRAAETFFHDLEIDLETDNEGDQYILLNLWNPAKRALHKNRVRAVTKATALFVAFRIALSLFKRILDGTYEAFDDVRRFPEENGSFSEAVEEIQAGMNVLLAFSKSKWFDWSMRKIVELSWTPGDESTGGTMRRFRARAGEVSAYVRGLEEVYERFVRRACGYGDGQPVTFTVGLVDAGAKVWIRRPVEGGGDWYGLLTGVWEEGEESTFPLSRERIAGAYPDELGLFEASMARLDAGVEVLAHPELVLTEYLANKKGIKEGTIGSSRDICMLSRKVLEYRCKTAGQAWRVGKADGEVVPCALPVRGDERAVMEGALDEQVRKVVRGMRRIDWNSLEPLGCKTGEYLKDPYFALWRKVRPREYEESCAHFSKVMDSMEE</sequence>
<evidence type="ECO:0000256" key="1">
    <source>
        <dbReference type="SAM" id="MobiDB-lite"/>
    </source>
</evidence>
<name>A0A3N4IA76_ASCIM</name>